<organism evidence="1 2">
    <name type="scientific">Acidaminococcus fermentans</name>
    <dbReference type="NCBI Taxonomy" id="905"/>
    <lineage>
        <taxon>Bacteria</taxon>
        <taxon>Bacillati</taxon>
        <taxon>Bacillota</taxon>
        <taxon>Negativicutes</taxon>
        <taxon>Acidaminococcales</taxon>
        <taxon>Acidaminococcaceae</taxon>
        <taxon>Acidaminococcus</taxon>
    </lineage>
</organism>
<sequence length="60" mass="7405">MEKYRKCDGCGLTFRDPGDRAWTWTTKDYAGEHYFCSHGCLVHWNWKQKTRKEKHRGWRR</sequence>
<evidence type="ECO:0000313" key="1">
    <source>
        <dbReference type="EMBL" id="MSS82499.1"/>
    </source>
</evidence>
<dbReference type="Proteomes" id="UP000441455">
    <property type="component" value="Unassembled WGS sequence"/>
</dbReference>
<gene>
    <name evidence="1" type="ORF">FX155_07820</name>
</gene>
<dbReference type="AlphaFoldDB" id="A0A6N7VLA7"/>
<dbReference type="RefSeq" id="WP_106787534.1">
    <property type="nucleotide sequence ID" value="NZ_JBQHVM010000001.1"/>
</dbReference>
<protein>
    <submittedName>
        <fullName evidence="1">Uncharacterized protein</fullName>
    </submittedName>
</protein>
<dbReference type="OrthoDB" id="9803194at2"/>
<accession>A0A6N7VLA7</accession>
<comment type="caution">
    <text evidence="1">The sequence shown here is derived from an EMBL/GenBank/DDBJ whole genome shotgun (WGS) entry which is preliminary data.</text>
</comment>
<reference evidence="1 2" key="1">
    <citation type="submission" date="2019-08" db="EMBL/GenBank/DDBJ databases">
        <title>In-depth cultivation of the pig gut microbiome towards novel bacterial diversity and tailored functional studies.</title>
        <authorList>
            <person name="Wylensek D."/>
            <person name="Hitch T.C.A."/>
            <person name="Clavel T."/>
        </authorList>
    </citation>
    <scope>NUCLEOTIDE SEQUENCE [LARGE SCALE GENOMIC DNA]</scope>
    <source>
        <strain evidence="1 2">WCA-389-WT-5B</strain>
    </source>
</reference>
<proteinExistence type="predicted"/>
<evidence type="ECO:0000313" key="2">
    <source>
        <dbReference type="Proteomes" id="UP000441455"/>
    </source>
</evidence>
<dbReference type="EMBL" id="VULN01000010">
    <property type="protein sequence ID" value="MSS82499.1"/>
    <property type="molecule type" value="Genomic_DNA"/>
</dbReference>
<name>A0A6N7VLA7_ACIFE</name>